<gene>
    <name evidence="1" type="ORF">G2W53_011957</name>
</gene>
<sequence>MVSVSTKQPEFRTGKILQRSSYKSDQQAQLAFK</sequence>
<proteinExistence type="predicted"/>
<reference evidence="1" key="1">
    <citation type="submission" date="2020-09" db="EMBL/GenBank/DDBJ databases">
        <title>Genome-Enabled Discovery of Anthraquinone Biosynthesis in Senna tora.</title>
        <authorList>
            <person name="Kang S.-H."/>
            <person name="Pandey R.P."/>
            <person name="Lee C.-M."/>
            <person name="Sim J.-S."/>
            <person name="Jeong J.-T."/>
            <person name="Choi B.-S."/>
            <person name="Jung M."/>
            <person name="Ginzburg D."/>
            <person name="Zhao K."/>
            <person name="Won S.Y."/>
            <person name="Oh T.-J."/>
            <person name="Yu Y."/>
            <person name="Kim N.-H."/>
            <person name="Lee O.R."/>
            <person name="Lee T.-H."/>
            <person name="Bashyal P."/>
            <person name="Kim T.-S."/>
            <person name="Lee W.-H."/>
            <person name="Kawkins C."/>
            <person name="Kim C.-K."/>
            <person name="Kim J.S."/>
            <person name="Ahn B.O."/>
            <person name="Rhee S.Y."/>
            <person name="Sohng J.K."/>
        </authorList>
    </citation>
    <scope>NUCLEOTIDE SEQUENCE</scope>
    <source>
        <tissue evidence="1">Leaf</tissue>
    </source>
</reference>
<protein>
    <submittedName>
        <fullName evidence="1">Uncharacterized protein</fullName>
    </submittedName>
</protein>
<dbReference type="Proteomes" id="UP000634136">
    <property type="component" value="Unassembled WGS sequence"/>
</dbReference>
<evidence type="ECO:0000313" key="1">
    <source>
        <dbReference type="EMBL" id="KAF7829624.1"/>
    </source>
</evidence>
<accession>A0A834WSH0</accession>
<keyword evidence="2" id="KW-1185">Reference proteome</keyword>
<comment type="caution">
    <text evidence="1">The sequence shown here is derived from an EMBL/GenBank/DDBJ whole genome shotgun (WGS) entry which is preliminary data.</text>
</comment>
<evidence type="ECO:0000313" key="2">
    <source>
        <dbReference type="Proteomes" id="UP000634136"/>
    </source>
</evidence>
<organism evidence="1 2">
    <name type="scientific">Senna tora</name>
    <dbReference type="NCBI Taxonomy" id="362788"/>
    <lineage>
        <taxon>Eukaryota</taxon>
        <taxon>Viridiplantae</taxon>
        <taxon>Streptophyta</taxon>
        <taxon>Embryophyta</taxon>
        <taxon>Tracheophyta</taxon>
        <taxon>Spermatophyta</taxon>
        <taxon>Magnoliopsida</taxon>
        <taxon>eudicotyledons</taxon>
        <taxon>Gunneridae</taxon>
        <taxon>Pentapetalae</taxon>
        <taxon>rosids</taxon>
        <taxon>fabids</taxon>
        <taxon>Fabales</taxon>
        <taxon>Fabaceae</taxon>
        <taxon>Caesalpinioideae</taxon>
        <taxon>Cassia clade</taxon>
        <taxon>Senna</taxon>
    </lineage>
</organism>
<name>A0A834WSH0_9FABA</name>
<dbReference type="AlphaFoldDB" id="A0A834WSH0"/>
<dbReference type="EMBL" id="JAAIUW010000005">
    <property type="protein sequence ID" value="KAF7829624.1"/>
    <property type="molecule type" value="Genomic_DNA"/>
</dbReference>